<keyword evidence="1 2" id="KW-0663">Pyridoxal phosphate</keyword>
<dbReference type="CDD" id="cd00635">
    <property type="entry name" value="PLPDE_III_YBL036c_like"/>
    <property type="match status" value="1"/>
</dbReference>
<evidence type="ECO:0000313" key="6">
    <source>
        <dbReference type="Proteomes" id="UP001281731"/>
    </source>
</evidence>
<dbReference type="Proteomes" id="UP001281731">
    <property type="component" value="Unassembled WGS sequence"/>
</dbReference>
<dbReference type="NCBIfam" id="TIGR00044">
    <property type="entry name" value="YggS family pyridoxal phosphate-dependent enzyme"/>
    <property type="match status" value="1"/>
</dbReference>
<dbReference type="Pfam" id="PF01168">
    <property type="entry name" value="Ala_racemase_N"/>
    <property type="match status" value="1"/>
</dbReference>
<evidence type="ECO:0000256" key="2">
    <source>
        <dbReference type="HAMAP-Rule" id="MF_02087"/>
    </source>
</evidence>
<evidence type="ECO:0000259" key="4">
    <source>
        <dbReference type="Pfam" id="PF01168"/>
    </source>
</evidence>
<evidence type="ECO:0000313" key="5">
    <source>
        <dbReference type="EMBL" id="MDY5154904.1"/>
    </source>
</evidence>
<dbReference type="RefSeq" id="WP_320756467.1">
    <property type="nucleotide sequence ID" value="NZ_JAWNGC010000004.1"/>
</dbReference>
<dbReference type="InterPro" id="IPR029066">
    <property type="entry name" value="PLP-binding_barrel"/>
</dbReference>
<comment type="function">
    <text evidence="2">Pyridoxal 5'-phosphate (PLP)-binding protein, which is involved in PLP homeostasis.</text>
</comment>
<evidence type="ECO:0000256" key="3">
    <source>
        <dbReference type="RuleBase" id="RU004514"/>
    </source>
</evidence>
<name>A0AAW9HVN6_9ACTO</name>
<dbReference type="EMBL" id="JAWNGC010000004">
    <property type="protein sequence ID" value="MDY5154904.1"/>
    <property type="molecule type" value="Genomic_DNA"/>
</dbReference>
<accession>A0AAW9HVN6</accession>
<dbReference type="GO" id="GO:0030170">
    <property type="term" value="F:pyridoxal phosphate binding"/>
    <property type="evidence" value="ECO:0007669"/>
    <property type="project" value="UniProtKB-UniRule"/>
</dbReference>
<feature type="modified residue" description="N6-(pyridoxal phosphate)lysine" evidence="2">
    <location>
        <position position="51"/>
    </location>
</feature>
<comment type="caution">
    <text evidence="5">The sequence shown here is derived from an EMBL/GenBank/DDBJ whole genome shotgun (WGS) entry which is preliminary data.</text>
</comment>
<dbReference type="PANTHER" id="PTHR10146">
    <property type="entry name" value="PROLINE SYNTHETASE CO-TRANSCRIBED BACTERIAL HOMOLOG PROTEIN"/>
    <property type="match status" value="1"/>
</dbReference>
<dbReference type="Gene3D" id="3.20.20.10">
    <property type="entry name" value="Alanine racemase"/>
    <property type="match status" value="1"/>
</dbReference>
<organism evidence="5 6">
    <name type="scientific">Actinotignum urinale</name>
    <dbReference type="NCBI Taxonomy" id="190146"/>
    <lineage>
        <taxon>Bacteria</taxon>
        <taxon>Bacillati</taxon>
        <taxon>Actinomycetota</taxon>
        <taxon>Actinomycetes</taxon>
        <taxon>Actinomycetales</taxon>
        <taxon>Actinomycetaceae</taxon>
        <taxon>Actinotignum</taxon>
    </lineage>
</organism>
<protein>
    <recommendedName>
        <fullName evidence="2">Pyridoxal phosphate homeostasis protein</fullName>
        <shortName evidence="2">PLP homeostasis protein</shortName>
    </recommendedName>
</protein>
<comment type="similarity">
    <text evidence="2 3">Belongs to the pyridoxal phosphate-binding protein YggS/PROSC family.</text>
</comment>
<evidence type="ECO:0000256" key="1">
    <source>
        <dbReference type="ARBA" id="ARBA00022898"/>
    </source>
</evidence>
<feature type="domain" description="Alanine racemase N-terminal" evidence="4">
    <location>
        <begin position="120"/>
        <end position="287"/>
    </location>
</feature>
<gene>
    <name evidence="5" type="ORF">R6G80_04095</name>
</gene>
<dbReference type="InterPro" id="IPR011078">
    <property type="entry name" value="PyrdxlP_homeostasis"/>
</dbReference>
<dbReference type="PANTHER" id="PTHR10146:SF14">
    <property type="entry name" value="PYRIDOXAL PHOSPHATE HOMEOSTASIS PROTEIN"/>
    <property type="match status" value="1"/>
</dbReference>
<sequence>MKGQDMTNFPTDIPTLEEIPGRIHRVRDAIRASEEKAGLPVGEVQLQIVVKYQPIDKIRVALDAGARFMSHNIIQQLEDTETQLGATFRSPRGSESTQSAEGTELIHDASQWDGRDSTALPEAGTPPHWTHVIGHVQSNKVGKALQFSDCIETLDSLKLAQRINRLQGTRIERGLADTPFTVYIQVNSSGAESQYGIAPEKVEELAFQVAQLPYLRLGGLMTIGAHTDNTTEIAASFARVRELRNQLITSIPTCTQLSMGMTHDLDIAIAEGSTIVRVGTAIFGPRPRP</sequence>
<dbReference type="HAMAP" id="MF_02087">
    <property type="entry name" value="PLP_homeostasis"/>
    <property type="match status" value="1"/>
</dbReference>
<dbReference type="InterPro" id="IPR001608">
    <property type="entry name" value="Ala_racemase_N"/>
</dbReference>
<proteinExistence type="inferred from homology"/>
<reference evidence="5" key="1">
    <citation type="submission" date="2023-10" db="EMBL/GenBank/DDBJ databases">
        <title>Whole Genome based description of the genera Actinobaculum and Actinotignum reveals a complex phylogenetic relationship within the species included in the genus Actinotignum.</title>
        <authorList>
            <person name="Jensen C.S."/>
            <person name="Dargis R."/>
            <person name="Kemp M."/>
            <person name="Christensen J.J."/>
        </authorList>
    </citation>
    <scope>NUCLEOTIDE SEQUENCE</scope>
    <source>
        <strain evidence="5">SLA_B511</strain>
    </source>
</reference>
<dbReference type="AlphaFoldDB" id="A0AAW9HVN6"/>
<dbReference type="SUPFAM" id="SSF51419">
    <property type="entry name" value="PLP-binding barrel"/>
    <property type="match status" value="1"/>
</dbReference>